<reference evidence="1 2" key="1">
    <citation type="journal article" date="2015" name="Stand. Genomic Sci.">
        <title>Genomic Encyclopedia of Bacterial and Archaeal Type Strains, Phase III: the genomes of soil and plant-associated and newly described type strains.</title>
        <authorList>
            <person name="Whitman W.B."/>
            <person name="Woyke T."/>
            <person name="Klenk H.P."/>
            <person name="Zhou Y."/>
            <person name="Lilburn T.G."/>
            <person name="Beck B.J."/>
            <person name="De Vos P."/>
            <person name="Vandamme P."/>
            <person name="Eisen J.A."/>
            <person name="Garrity G."/>
            <person name="Hugenholtz P."/>
            <person name="Kyrpides N.C."/>
        </authorList>
    </citation>
    <scope>NUCLEOTIDE SEQUENCE [LARGE SCALE GENOMIC DNA]</scope>
    <source>
        <strain evidence="1 2">CGMCC 1.10948</strain>
    </source>
</reference>
<name>A0A562S3P8_9BRAD</name>
<gene>
    <name evidence="1" type="ORF">IQ16_01441</name>
</gene>
<accession>A0A562S3P8</accession>
<proteinExistence type="predicted"/>
<dbReference type="EMBL" id="VLLA01000002">
    <property type="protein sequence ID" value="TWI75146.1"/>
    <property type="molecule type" value="Genomic_DNA"/>
</dbReference>
<protein>
    <submittedName>
        <fullName evidence="1">Uncharacterized protein</fullName>
    </submittedName>
</protein>
<dbReference type="Proteomes" id="UP000316291">
    <property type="component" value="Unassembled WGS sequence"/>
</dbReference>
<keyword evidence="2" id="KW-1185">Reference proteome</keyword>
<sequence>MGADGMKTARLEKRREAAICCVRRHAPEAAIASLAKKFAKKLAKKLKKSGTR</sequence>
<evidence type="ECO:0000313" key="1">
    <source>
        <dbReference type="EMBL" id="TWI75146.1"/>
    </source>
</evidence>
<organism evidence="1 2">
    <name type="scientific">Bradyrhizobium huanghuaihaiense</name>
    <dbReference type="NCBI Taxonomy" id="990078"/>
    <lineage>
        <taxon>Bacteria</taxon>
        <taxon>Pseudomonadati</taxon>
        <taxon>Pseudomonadota</taxon>
        <taxon>Alphaproteobacteria</taxon>
        <taxon>Hyphomicrobiales</taxon>
        <taxon>Nitrobacteraceae</taxon>
        <taxon>Bradyrhizobium</taxon>
    </lineage>
</organism>
<evidence type="ECO:0000313" key="2">
    <source>
        <dbReference type="Proteomes" id="UP000316291"/>
    </source>
</evidence>
<comment type="caution">
    <text evidence="1">The sequence shown here is derived from an EMBL/GenBank/DDBJ whole genome shotgun (WGS) entry which is preliminary data.</text>
</comment>
<dbReference type="AlphaFoldDB" id="A0A562S3P8"/>